<evidence type="ECO:0000313" key="17">
    <source>
        <dbReference type="EMBL" id="AUT11899.1"/>
    </source>
</evidence>
<dbReference type="GO" id="GO:0043657">
    <property type="term" value="C:host cell"/>
    <property type="evidence" value="ECO:0007669"/>
    <property type="project" value="GOC"/>
</dbReference>
<keyword evidence="2 15" id="KW-0597">Phosphoprotein</keyword>
<evidence type="ECO:0000256" key="9">
    <source>
        <dbReference type="ARBA" id="ARBA00022952"/>
    </source>
</evidence>
<keyword evidence="1 15" id="KW-1163">Viral penetration into host nucleus</keyword>
<evidence type="ECO:0000256" key="10">
    <source>
        <dbReference type="ARBA" id="ARBA00023046"/>
    </source>
</evidence>
<dbReference type="GO" id="GO:0075732">
    <property type="term" value="P:viral penetration into host nucleus"/>
    <property type="evidence" value="ECO:0007669"/>
    <property type="project" value="UniProtKB-KW"/>
</dbReference>
<gene>
    <name evidence="15" type="primary">L2</name>
</gene>
<evidence type="ECO:0000256" key="7">
    <source>
        <dbReference type="ARBA" id="ARBA00022844"/>
    </source>
</evidence>
<evidence type="ECO:0000256" key="13">
    <source>
        <dbReference type="ARBA" id="ARBA00023157"/>
    </source>
</evidence>
<feature type="region of interest" description="Disordered" evidence="16">
    <location>
        <begin position="126"/>
        <end position="146"/>
    </location>
</feature>
<evidence type="ECO:0000256" key="8">
    <source>
        <dbReference type="ARBA" id="ARBA00022921"/>
    </source>
</evidence>
<dbReference type="InterPro" id="IPR000784">
    <property type="entry name" value="Late_L2"/>
</dbReference>
<dbReference type="GO" id="GO:0003677">
    <property type="term" value="F:DNA binding"/>
    <property type="evidence" value="ECO:0007669"/>
    <property type="project" value="UniProtKB-UniRule"/>
</dbReference>
<evidence type="ECO:0000256" key="1">
    <source>
        <dbReference type="ARBA" id="ARBA00022524"/>
    </source>
</evidence>
<keyword evidence="8 15" id="KW-0426">Late protein</keyword>
<dbReference type="GO" id="GO:0075521">
    <property type="term" value="P:microtubule-dependent intracellular transport of viral material towards nucleus"/>
    <property type="evidence" value="ECO:0007669"/>
    <property type="project" value="UniProtKB-UniRule"/>
</dbReference>
<protein>
    <recommendedName>
        <fullName evidence="15">Minor capsid protein L2</fullName>
    </recommendedName>
</protein>
<evidence type="ECO:0000256" key="14">
    <source>
        <dbReference type="ARBA" id="ARBA00023296"/>
    </source>
</evidence>
<dbReference type="GO" id="GO:0005198">
    <property type="term" value="F:structural molecule activity"/>
    <property type="evidence" value="ECO:0007669"/>
    <property type="project" value="UniProtKB-UniRule"/>
</dbReference>
<keyword evidence="11 15" id="KW-1176">Cytoplasmic inwards viral transport</keyword>
<evidence type="ECO:0000256" key="6">
    <source>
        <dbReference type="ARBA" id="ARBA00022812"/>
    </source>
</evidence>
<evidence type="ECO:0000256" key="15">
    <source>
        <dbReference type="HAMAP-Rule" id="MF_04003"/>
    </source>
</evidence>
<dbReference type="HAMAP" id="MF_04003">
    <property type="entry name" value="PPV_L2"/>
    <property type="match status" value="1"/>
</dbReference>
<evidence type="ECO:0000256" key="12">
    <source>
        <dbReference type="ARBA" id="ARBA00023125"/>
    </source>
</evidence>
<evidence type="ECO:0000256" key="3">
    <source>
        <dbReference type="ARBA" id="ARBA00022561"/>
    </source>
</evidence>
<dbReference type="GO" id="GO:0042025">
    <property type="term" value="C:host cell nucleus"/>
    <property type="evidence" value="ECO:0007669"/>
    <property type="project" value="UniProtKB-SubCell"/>
</dbReference>
<name>A0A2I8B2S5_9PAPI</name>
<feature type="disulfide bond" evidence="15">
    <location>
        <begin position="18"/>
        <end position="24"/>
    </location>
</feature>
<keyword evidence="10" id="KW-1039">Host endosome</keyword>
<comment type="caution">
    <text evidence="15">Lacks conserved residue(s) required for the propagation of feature annotation.</text>
</comment>
<keyword evidence="12 15" id="KW-0238">DNA-binding</keyword>
<keyword evidence="6" id="KW-1040">Host Golgi apparatus</keyword>
<evidence type="ECO:0000256" key="5">
    <source>
        <dbReference type="ARBA" id="ARBA00022581"/>
    </source>
</evidence>
<keyword evidence="13 15" id="KW-1015">Disulfide bond</keyword>
<reference evidence="17" key="1">
    <citation type="submission" date="2017-11" db="EMBL/GenBank/DDBJ databases">
        <title>Diverse papillomaviruses identified in Weddell seals breeding on Ross ice shelf, Antarctica.</title>
        <authorList>
            <person name="Smeele Z."/>
            <person name="Burns J."/>
            <person name="Kraberger S."/>
            <person name="Fontenele R.S."/>
            <person name="Waits K."/>
            <person name="Stainton D."/>
            <person name="Van Doorsaler K."/>
            <person name="Varsani A."/>
        </authorList>
    </citation>
    <scope>NUCLEOTIDE SEQUENCE [LARGE SCALE GENOMIC DNA]</scope>
    <source>
        <strain evidence="17">13241</strain>
    </source>
</reference>
<evidence type="ECO:0000256" key="4">
    <source>
        <dbReference type="ARBA" id="ARBA00022562"/>
    </source>
</evidence>
<comment type="subcellular location">
    <subcellularLocation>
        <location evidence="15">Virion</location>
    </subcellularLocation>
    <subcellularLocation>
        <location evidence="15">Host nucleus</location>
    </subcellularLocation>
</comment>
<sequence>MLHSRKRRAAPSDIYRHCKIFGTCPPDVINKYEQNTFADKILKYGGAGVFLGSLGISSVGGSGGRYGYVPLGSAGTGVRIGGSRVSTLRPGLPISTLGPHELLPVDAVNPLDPVLPPRLPEVYDELDLPPVRPSGRPQAYDELPPLQPPRPAVIDEDLPFEEIPLTETTPSGPTSTAESSLMETSFTISPDLHTPKVTLGGESDAAVLEVIPETRAPRLITRSQYSNPTFEVAVHSSAGSGEVSASDNIFVHGDTGGQIVGEEIQLAGFTRGGRIRAQDQETSFMTSTPSRVEPYPARSKALYGPRVQQIPVSDSAFLGRVQSLVTFDNPAFEDSVDLIFQQELENVARAAPAEEFRDLATLSKPIYSRNPEGGVRVSRLGQKHTMKTRSGLFIGPKAHYFHDISDIPPVESVDLSTFSIPGERSGEAIIELGDEFEEISLDSIRSFTTYPDDELLDYIEPIADNLQLVIGNKRSPRPFNIPNFFSSRPAVFPDFTGVTVHSSNSGAEKKELPLTPIDIPAIILDVLNDVSGGYFLHPSLLRKRRKRDYLFFSDGGVVTSSE</sequence>
<keyword evidence="9 15" id="KW-1177">Microtubular inwards viral transport</keyword>
<dbReference type="GO" id="GO:0019028">
    <property type="term" value="C:viral capsid"/>
    <property type="evidence" value="ECO:0007669"/>
    <property type="project" value="UniProtKB-UniRule"/>
</dbReference>
<keyword evidence="14 15" id="KW-1160">Virus entry into host cell</keyword>
<dbReference type="OrthoDB" id="8047at10239"/>
<comment type="similarity">
    <text evidence="15">Belongs to the papillomaviridae L2 protein family.</text>
</comment>
<accession>A0A2I8B2S5</accession>
<dbReference type="Proteomes" id="UP000241288">
    <property type="component" value="Segment"/>
</dbReference>
<dbReference type="GO" id="GO:0046718">
    <property type="term" value="P:symbiont entry into host cell"/>
    <property type="evidence" value="ECO:0007669"/>
    <property type="project" value="UniProtKB-KW"/>
</dbReference>
<evidence type="ECO:0000256" key="2">
    <source>
        <dbReference type="ARBA" id="ARBA00022553"/>
    </source>
</evidence>
<organism evidence="17">
    <name type="scientific">Leptonychotes weddellii papillomavirus 1</name>
    <dbReference type="NCBI Taxonomy" id="2077302"/>
    <lineage>
        <taxon>Viruses</taxon>
        <taxon>Monodnaviria</taxon>
        <taxon>Shotokuvirae</taxon>
        <taxon>Cossaviricota</taxon>
        <taxon>Papovaviricetes</taxon>
        <taxon>Zurhausenvirales</taxon>
        <taxon>Papillomaviridae</taxon>
    </lineage>
</organism>
<keyword evidence="7 15" id="KW-0946">Virion</keyword>
<proteinExistence type="inferred from homology"/>
<dbReference type="Pfam" id="PF00513">
    <property type="entry name" value="Late_protein_L2"/>
    <property type="match status" value="1"/>
</dbReference>
<comment type="function">
    <text evidence="15">Minor protein of the capsid that localizes along the inner surface of the virion, within the central cavities beneath the L1 pentamers. Plays a role in capsid stabilization through interaction with the major capsid protein L1. Once the virion enters the host cell, L2 escorts the genomic DNA into the nucleus by promoting escape from the endosomal compartments and traffic through the host Golgi network. Mechanistically, the C-terminus of L2 possesses a cell-penetrating peptide that protudes from the host endosome, interacts with host cytoplasmic retromer cargo and thereby mediates the capsid delivery to the host trans-Golgi network. Plays a role through its interaction with host dynein in the intracellular microtubule-dependent transport of viral capsid toward the nucleus. Mediates the viral genome import into the nucleus through binding to host importins. Once within the nucleus, L2 localizes viral genomes to host PML bodies in order to activate early gene expression for establishment of infection. Later on, promotes late gene expression by interacting with the viral E2 protein and by inhibiting its transcriptional activation functions. During virion assembly, encapsidates the genome by direct interaction with the viral DNA.</text>
</comment>
<keyword evidence="5 15" id="KW-0945">Host-virus interaction</keyword>
<evidence type="ECO:0000256" key="11">
    <source>
        <dbReference type="ARBA" id="ARBA00023120"/>
    </source>
</evidence>
<keyword evidence="3 15" id="KW-0167">Capsid protein</keyword>
<evidence type="ECO:0000256" key="16">
    <source>
        <dbReference type="SAM" id="MobiDB-lite"/>
    </source>
</evidence>
<comment type="subunit">
    <text evidence="15">Interacts with major capsid protein L1. Interacts with E2; this interaction inhibits E2 transcriptional activity but not the DNA replication function E2. Interacts with host HSPA8; this interaction is required for L2 nuclear translocation. Interacts with host importins KPNB2 and KPNB3. Forms a complex with importin alpha2-beta1 heterodimers via interaction with the importin alpha2 adapter. Interacts with host DYNLT1; this interaction is essential for virus intracellular transport during entry. Interacts (via C-terminus) with host retromer subunits VPS35 AND VPS29.</text>
</comment>
<comment type="PTM">
    <text evidence="15">Highly phosphorylated.</text>
</comment>
<dbReference type="EMBL" id="MG571090">
    <property type="protein sequence ID" value="AUT11899.1"/>
    <property type="molecule type" value="Genomic_DNA"/>
</dbReference>
<keyword evidence="4 15" id="KW-1048">Host nucleus</keyword>